<dbReference type="Proteomes" id="UP000499080">
    <property type="component" value="Unassembled WGS sequence"/>
</dbReference>
<evidence type="ECO:0000313" key="3">
    <source>
        <dbReference type="Proteomes" id="UP000499080"/>
    </source>
</evidence>
<feature type="compositionally biased region" description="Basic and acidic residues" evidence="1">
    <location>
        <begin position="64"/>
        <end position="79"/>
    </location>
</feature>
<accession>A0A4Y2NZS6</accession>
<comment type="caution">
    <text evidence="2">The sequence shown here is derived from an EMBL/GenBank/DDBJ whole genome shotgun (WGS) entry which is preliminary data.</text>
</comment>
<feature type="region of interest" description="Disordered" evidence="1">
    <location>
        <begin position="46"/>
        <end position="110"/>
    </location>
</feature>
<reference evidence="2 3" key="1">
    <citation type="journal article" date="2019" name="Sci. Rep.">
        <title>Orb-weaving spider Araneus ventricosus genome elucidates the spidroin gene catalogue.</title>
        <authorList>
            <person name="Kono N."/>
            <person name="Nakamura H."/>
            <person name="Ohtoshi R."/>
            <person name="Moran D.A.P."/>
            <person name="Shinohara A."/>
            <person name="Yoshida Y."/>
            <person name="Fujiwara M."/>
            <person name="Mori M."/>
            <person name="Tomita M."/>
            <person name="Arakawa K."/>
        </authorList>
    </citation>
    <scope>NUCLEOTIDE SEQUENCE [LARGE SCALE GENOMIC DNA]</scope>
</reference>
<evidence type="ECO:0000313" key="2">
    <source>
        <dbReference type="EMBL" id="GBN44362.1"/>
    </source>
</evidence>
<name>A0A4Y2NZS6_ARAVE</name>
<keyword evidence="3" id="KW-1185">Reference proteome</keyword>
<gene>
    <name evidence="2" type="ORF">AVEN_40707_1</name>
</gene>
<evidence type="ECO:0000256" key="1">
    <source>
        <dbReference type="SAM" id="MobiDB-lite"/>
    </source>
</evidence>
<organism evidence="2 3">
    <name type="scientific">Araneus ventricosus</name>
    <name type="common">Orbweaver spider</name>
    <name type="synonym">Epeira ventricosa</name>
    <dbReference type="NCBI Taxonomy" id="182803"/>
    <lineage>
        <taxon>Eukaryota</taxon>
        <taxon>Metazoa</taxon>
        <taxon>Ecdysozoa</taxon>
        <taxon>Arthropoda</taxon>
        <taxon>Chelicerata</taxon>
        <taxon>Arachnida</taxon>
        <taxon>Araneae</taxon>
        <taxon>Araneomorphae</taxon>
        <taxon>Entelegynae</taxon>
        <taxon>Araneoidea</taxon>
        <taxon>Araneidae</taxon>
        <taxon>Araneus</taxon>
    </lineage>
</organism>
<protein>
    <submittedName>
        <fullName evidence="2">Uncharacterized protein</fullName>
    </submittedName>
</protein>
<dbReference type="EMBL" id="BGPR01010122">
    <property type="protein sequence ID" value="GBN44362.1"/>
    <property type="molecule type" value="Genomic_DNA"/>
</dbReference>
<dbReference type="AlphaFoldDB" id="A0A4Y2NZS6"/>
<sequence>MTRTIPGPIPSSPNFSTTSMIGRLTIDSFVDQITLGPHILRFLDGIRPRQGESSRDEEDENENREDLRQTSKAKADVHEGSLVSPHLEPALPSSDDAKWPNGKVSTSEPEGPGFQILIPLKIRRVLGLLHVKSYVGAKRSLGGVVRKFGERLPAQVSSSSDRFRMTTSIPKYPSCCFKKGLQHN</sequence>
<proteinExistence type="predicted"/>